<dbReference type="GO" id="GO:0009055">
    <property type="term" value="F:electron transfer activity"/>
    <property type="evidence" value="ECO:0007669"/>
    <property type="project" value="InterPro"/>
</dbReference>
<comment type="subcellular location">
    <subcellularLocation>
        <location evidence="2">Cell membrane</location>
        <topology evidence="2">Multi-pass membrane protein</topology>
    </subcellularLocation>
</comment>
<sequence length="177" mass="18961">MSTSSSLSKPTRMFHWGVAVLFIAVLAFGLYVEDLPNGPDKGQMIGLHKSFGFIVLLLASARIVWRFKEGPIPVIPGSPSWQEKAAKAVHHILLLATLLMPISGIAMSVGGGRGLAVFGIPVIPAGDKVEWLGQVGHVTHEVLANIVIATLVLHIAGALKHHIIDKDETLKRMLGKS</sequence>
<evidence type="ECO:0000313" key="16">
    <source>
        <dbReference type="Proteomes" id="UP000071641"/>
    </source>
</evidence>
<dbReference type="InterPro" id="IPR011577">
    <property type="entry name" value="Cyt_b561_bac/Ni-Hgenase"/>
</dbReference>
<dbReference type="GO" id="GO:0022904">
    <property type="term" value="P:respiratory electron transport chain"/>
    <property type="evidence" value="ECO:0007669"/>
    <property type="project" value="InterPro"/>
</dbReference>
<dbReference type="Pfam" id="PF01292">
    <property type="entry name" value="Ni_hydr_CYTB"/>
    <property type="match status" value="1"/>
</dbReference>
<protein>
    <recommendedName>
        <fullName evidence="14">Cytochrome b561 bacterial/Ni-hydrogenase domain-containing protein</fullName>
    </recommendedName>
</protein>
<comment type="similarity">
    <text evidence="12">Belongs to the cytochrome b561 family.</text>
</comment>
<dbReference type="EMBL" id="FIZX01000001">
    <property type="protein sequence ID" value="CZF79040.1"/>
    <property type="molecule type" value="Genomic_DNA"/>
</dbReference>
<dbReference type="PANTHER" id="PTHR30529">
    <property type="entry name" value="CYTOCHROME B561"/>
    <property type="match status" value="1"/>
</dbReference>
<evidence type="ECO:0000256" key="10">
    <source>
        <dbReference type="ARBA" id="ARBA00023004"/>
    </source>
</evidence>
<feature type="domain" description="Cytochrome b561 bacterial/Ni-hydrogenase" evidence="14">
    <location>
        <begin position="8"/>
        <end position="175"/>
    </location>
</feature>
<keyword evidence="7" id="KW-0479">Metal-binding</keyword>
<keyword evidence="6 13" id="KW-0812">Transmembrane</keyword>
<evidence type="ECO:0000256" key="8">
    <source>
        <dbReference type="ARBA" id="ARBA00022982"/>
    </source>
</evidence>
<keyword evidence="11 13" id="KW-0472">Membrane</keyword>
<dbReference type="PANTHER" id="PTHR30529:SF7">
    <property type="entry name" value="CYTOCHROME B561 BACTERIAL_NI-HYDROGENASE DOMAIN-CONTAINING PROTEIN"/>
    <property type="match status" value="1"/>
</dbReference>
<keyword evidence="9 13" id="KW-1133">Transmembrane helix</keyword>
<keyword evidence="4" id="KW-1003">Cell membrane</keyword>
<evidence type="ECO:0000256" key="3">
    <source>
        <dbReference type="ARBA" id="ARBA00022448"/>
    </source>
</evidence>
<organism evidence="15 16">
    <name type="scientific">Grimontia celer</name>
    <dbReference type="NCBI Taxonomy" id="1796497"/>
    <lineage>
        <taxon>Bacteria</taxon>
        <taxon>Pseudomonadati</taxon>
        <taxon>Pseudomonadota</taxon>
        <taxon>Gammaproteobacteria</taxon>
        <taxon>Vibrionales</taxon>
        <taxon>Vibrionaceae</taxon>
        <taxon>Grimontia</taxon>
    </lineage>
</organism>
<dbReference type="Gene3D" id="1.20.950.20">
    <property type="entry name" value="Transmembrane di-heme cytochromes, Chain C"/>
    <property type="match status" value="1"/>
</dbReference>
<dbReference type="InterPro" id="IPR052168">
    <property type="entry name" value="Cytochrome_b561_oxidase"/>
</dbReference>
<dbReference type="RefSeq" id="WP_062661713.1">
    <property type="nucleotide sequence ID" value="NZ_FIZX01000001.1"/>
</dbReference>
<dbReference type="GO" id="GO:0046872">
    <property type="term" value="F:metal ion binding"/>
    <property type="evidence" value="ECO:0007669"/>
    <property type="project" value="UniProtKB-KW"/>
</dbReference>
<name>A0A128EY12_9GAMM</name>
<comment type="cofactor">
    <cofactor evidence="1">
        <name>heme b</name>
        <dbReference type="ChEBI" id="CHEBI:60344"/>
    </cofactor>
</comment>
<evidence type="ECO:0000256" key="11">
    <source>
        <dbReference type="ARBA" id="ARBA00023136"/>
    </source>
</evidence>
<dbReference type="GO" id="GO:0020037">
    <property type="term" value="F:heme binding"/>
    <property type="evidence" value="ECO:0007669"/>
    <property type="project" value="TreeGrafter"/>
</dbReference>
<dbReference type="SUPFAM" id="SSF81342">
    <property type="entry name" value="Transmembrane di-heme cytochromes"/>
    <property type="match status" value="1"/>
</dbReference>
<evidence type="ECO:0000256" key="6">
    <source>
        <dbReference type="ARBA" id="ARBA00022692"/>
    </source>
</evidence>
<dbReference type="STRING" id="1796497.GCE9029_01220"/>
<dbReference type="AlphaFoldDB" id="A0A128EY12"/>
<keyword evidence="10" id="KW-0408">Iron</keyword>
<feature type="transmembrane region" description="Helical" evidence="13">
    <location>
        <begin position="44"/>
        <end position="65"/>
    </location>
</feature>
<evidence type="ECO:0000256" key="7">
    <source>
        <dbReference type="ARBA" id="ARBA00022723"/>
    </source>
</evidence>
<evidence type="ECO:0000256" key="13">
    <source>
        <dbReference type="SAM" id="Phobius"/>
    </source>
</evidence>
<dbReference type="Proteomes" id="UP000071641">
    <property type="component" value="Unassembled WGS sequence"/>
</dbReference>
<evidence type="ECO:0000256" key="1">
    <source>
        <dbReference type="ARBA" id="ARBA00001970"/>
    </source>
</evidence>
<keyword evidence="8" id="KW-0249">Electron transport</keyword>
<evidence type="ECO:0000259" key="14">
    <source>
        <dbReference type="Pfam" id="PF01292"/>
    </source>
</evidence>
<evidence type="ECO:0000256" key="2">
    <source>
        <dbReference type="ARBA" id="ARBA00004651"/>
    </source>
</evidence>
<evidence type="ECO:0000256" key="12">
    <source>
        <dbReference type="ARBA" id="ARBA00037975"/>
    </source>
</evidence>
<proteinExistence type="inferred from homology"/>
<evidence type="ECO:0000256" key="9">
    <source>
        <dbReference type="ARBA" id="ARBA00022989"/>
    </source>
</evidence>
<evidence type="ECO:0000313" key="15">
    <source>
        <dbReference type="EMBL" id="CZF79040.1"/>
    </source>
</evidence>
<gene>
    <name evidence="15" type="ORF">GCE9029_01220</name>
</gene>
<accession>A0A128EY12</accession>
<evidence type="ECO:0000256" key="4">
    <source>
        <dbReference type="ARBA" id="ARBA00022475"/>
    </source>
</evidence>
<feature type="transmembrane region" description="Helical" evidence="13">
    <location>
        <begin position="12"/>
        <end position="32"/>
    </location>
</feature>
<feature type="transmembrane region" description="Helical" evidence="13">
    <location>
        <begin position="92"/>
        <end position="122"/>
    </location>
</feature>
<reference evidence="16" key="1">
    <citation type="submission" date="2016-02" db="EMBL/GenBank/DDBJ databases">
        <authorList>
            <person name="Rodrigo-Torres Lidia"/>
            <person name="Arahal R.David."/>
        </authorList>
    </citation>
    <scope>NUCLEOTIDE SEQUENCE [LARGE SCALE GENOMIC DNA]</scope>
    <source>
        <strain evidence="16">CECT 9029</strain>
    </source>
</reference>
<dbReference type="GO" id="GO:0005886">
    <property type="term" value="C:plasma membrane"/>
    <property type="evidence" value="ECO:0007669"/>
    <property type="project" value="UniProtKB-SubCell"/>
</dbReference>
<keyword evidence="5" id="KW-0349">Heme</keyword>
<feature type="transmembrane region" description="Helical" evidence="13">
    <location>
        <begin position="142"/>
        <end position="163"/>
    </location>
</feature>
<keyword evidence="3" id="KW-0813">Transport</keyword>
<evidence type="ECO:0000256" key="5">
    <source>
        <dbReference type="ARBA" id="ARBA00022617"/>
    </source>
</evidence>
<keyword evidence="16" id="KW-1185">Reference proteome</keyword>
<dbReference type="InterPro" id="IPR016174">
    <property type="entry name" value="Di-haem_cyt_TM"/>
</dbReference>